<organism evidence="2 3">
    <name type="scientific">Caerostris darwini</name>
    <dbReference type="NCBI Taxonomy" id="1538125"/>
    <lineage>
        <taxon>Eukaryota</taxon>
        <taxon>Metazoa</taxon>
        <taxon>Ecdysozoa</taxon>
        <taxon>Arthropoda</taxon>
        <taxon>Chelicerata</taxon>
        <taxon>Arachnida</taxon>
        <taxon>Araneae</taxon>
        <taxon>Araneomorphae</taxon>
        <taxon>Entelegynae</taxon>
        <taxon>Araneoidea</taxon>
        <taxon>Araneidae</taxon>
        <taxon>Caerostris</taxon>
    </lineage>
</organism>
<dbReference type="SUPFAM" id="SSF54695">
    <property type="entry name" value="POZ domain"/>
    <property type="match status" value="1"/>
</dbReference>
<dbReference type="InterPro" id="IPR000210">
    <property type="entry name" value="BTB/POZ_dom"/>
</dbReference>
<evidence type="ECO:0000313" key="2">
    <source>
        <dbReference type="EMBL" id="GIY32887.1"/>
    </source>
</evidence>
<dbReference type="GO" id="GO:0016567">
    <property type="term" value="P:protein ubiquitination"/>
    <property type="evidence" value="ECO:0007669"/>
    <property type="project" value="InterPro"/>
</dbReference>
<comment type="caution">
    <text evidence="2">The sequence shown here is derived from an EMBL/GenBank/DDBJ whole genome shotgun (WGS) entry which is preliminary data.</text>
</comment>
<accession>A0AAV4SH47</accession>
<dbReference type="Proteomes" id="UP001054837">
    <property type="component" value="Unassembled WGS sequence"/>
</dbReference>
<dbReference type="Gene3D" id="2.60.210.10">
    <property type="entry name" value="Apoptosis, Tumor Necrosis Factor Receptor Associated Protein 2, Chain A"/>
    <property type="match status" value="1"/>
</dbReference>
<sequence length="471" mass="54440">MLGEVKMFLFKWQIECYSLCLIRGKEYLSSPEFVVEILKETVWSLRLWPRHEEDGRTSLCLVRLNDSGPNKIKARCQLSFLDSDGETLAETGNSMTTWDKGSVSTELSVSREAFKQGDYLYRDTLTICCTLMTDLQDVEEMVECYARTRMQVQRSCFIGTVDDFEKSYREKQFVLKERSLMDEPMVNLVFSTFQDDHADDRIRVAMTLRTGEIEGNPIKYMICKLFILARQGLKIECGRCEHVFKKDSMEVVLLPLYFWKSQLDDRKGNIYMKGALVLQCEFAFSTGIEFSEVEETVYGSCATLSFITSPRRHLGGLLQSEEFTDLTLLASHKEFRVHKVILQVQSPRFAELIPQSPDNPRDDSTELRIEDISSSTLDLMLQFMYSGALQDMDWDAAVSLYVAASNYGISRPPFHVARLCRARRRKSKKNLSQWGHERLRLTVVAHIVASSYREKTLEKKNSYEQPVQDWL</sequence>
<dbReference type="InterPro" id="IPR045005">
    <property type="entry name" value="BPM1-6"/>
</dbReference>
<dbReference type="InterPro" id="IPR011333">
    <property type="entry name" value="SKP1/BTB/POZ_sf"/>
</dbReference>
<dbReference type="AlphaFoldDB" id="A0AAV4SH47"/>
<dbReference type="Gene3D" id="3.30.710.10">
    <property type="entry name" value="Potassium Channel Kv1.1, Chain A"/>
    <property type="match status" value="1"/>
</dbReference>
<dbReference type="SUPFAM" id="SSF49599">
    <property type="entry name" value="TRAF domain-like"/>
    <property type="match status" value="1"/>
</dbReference>
<gene>
    <name evidence="2" type="primary">spop_146</name>
    <name evidence="2" type="ORF">CDAR_317631</name>
</gene>
<evidence type="ECO:0000313" key="3">
    <source>
        <dbReference type="Proteomes" id="UP001054837"/>
    </source>
</evidence>
<protein>
    <submittedName>
        <fullName evidence="2">Speckle-type POZ protein</fullName>
    </submittedName>
</protein>
<reference evidence="2 3" key="1">
    <citation type="submission" date="2021-06" db="EMBL/GenBank/DDBJ databases">
        <title>Caerostris darwini draft genome.</title>
        <authorList>
            <person name="Kono N."/>
            <person name="Arakawa K."/>
        </authorList>
    </citation>
    <scope>NUCLEOTIDE SEQUENCE [LARGE SCALE GENOMIC DNA]</scope>
</reference>
<dbReference type="InterPro" id="IPR008974">
    <property type="entry name" value="TRAF-like"/>
</dbReference>
<dbReference type="EMBL" id="BPLQ01007872">
    <property type="protein sequence ID" value="GIY32887.1"/>
    <property type="molecule type" value="Genomic_DNA"/>
</dbReference>
<dbReference type="CDD" id="cd18186">
    <property type="entry name" value="BTB_POZ_ZBTB_KLHL-like"/>
    <property type="match status" value="1"/>
</dbReference>
<dbReference type="SMART" id="SM00225">
    <property type="entry name" value="BTB"/>
    <property type="match status" value="1"/>
</dbReference>
<dbReference type="Pfam" id="PF00651">
    <property type="entry name" value="BTB"/>
    <property type="match status" value="1"/>
</dbReference>
<evidence type="ECO:0000259" key="1">
    <source>
        <dbReference type="PROSITE" id="PS50097"/>
    </source>
</evidence>
<keyword evidence="3" id="KW-1185">Reference proteome</keyword>
<feature type="domain" description="BTB" evidence="1">
    <location>
        <begin position="324"/>
        <end position="393"/>
    </location>
</feature>
<name>A0AAV4SH47_9ARAC</name>
<dbReference type="PROSITE" id="PS50097">
    <property type="entry name" value="BTB"/>
    <property type="match status" value="1"/>
</dbReference>
<dbReference type="PANTHER" id="PTHR26379">
    <property type="entry name" value="BTB/POZ AND MATH DOMAIN-CONTAINING PROTEIN 1"/>
    <property type="match status" value="1"/>
</dbReference>
<dbReference type="PANTHER" id="PTHR26379:SF187">
    <property type="entry name" value="OS07G0655300 PROTEIN"/>
    <property type="match status" value="1"/>
</dbReference>
<proteinExistence type="predicted"/>